<dbReference type="STRING" id="537013.CLOSTMETH_01397"/>
<reference evidence="5 6" key="1">
    <citation type="submission" date="2009-01" db="EMBL/GenBank/DDBJ databases">
        <authorList>
            <person name="Fulton L."/>
            <person name="Clifton S."/>
            <person name="Fulton B."/>
            <person name="Xu J."/>
            <person name="Minx P."/>
            <person name="Pepin K.H."/>
            <person name="Johnson M."/>
            <person name="Bhonagiri V."/>
            <person name="Nash W.E."/>
            <person name="Mardis E.R."/>
            <person name="Wilson R.K."/>
        </authorList>
    </citation>
    <scope>NUCLEOTIDE SEQUENCE [LARGE SCALE GENOMIC DNA]</scope>
    <source>
        <strain evidence="5 6">DSM 5476</strain>
    </source>
</reference>
<dbReference type="Gene3D" id="1.10.10.10">
    <property type="entry name" value="Winged helix-like DNA-binding domain superfamily/Winged helix DNA-binding domain"/>
    <property type="match status" value="1"/>
</dbReference>
<keyword evidence="2" id="KW-0805">Transcription regulation</keyword>
<reference evidence="5 6" key="2">
    <citation type="submission" date="2009-02" db="EMBL/GenBank/DDBJ databases">
        <title>Draft genome sequence of Clostridium methylpentosum (DSM 5476).</title>
        <authorList>
            <person name="Sudarsanam P."/>
            <person name="Ley R."/>
            <person name="Guruge J."/>
            <person name="Turnbaugh P.J."/>
            <person name="Mahowald M."/>
            <person name="Liep D."/>
            <person name="Gordon J."/>
        </authorList>
    </citation>
    <scope>NUCLEOTIDE SEQUENCE [LARGE SCALE GENOMIC DNA]</scope>
    <source>
        <strain evidence="5 6">DSM 5476</strain>
    </source>
</reference>
<evidence type="ECO:0000256" key="3">
    <source>
        <dbReference type="ARBA" id="ARBA00023125"/>
    </source>
</evidence>
<dbReference type="eggNOG" id="COG3682">
    <property type="taxonomic scope" value="Bacteria"/>
</dbReference>
<dbReference type="InterPro" id="IPR036388">
    <property type="entry name" value="WH-like_DNA-bd_sf"/>
</dbReference>
<accession>C0EC28</accession>
<name>C0EC28_9FIRM</name>
<dbReference type="HOGENOM" id="CLU_119090_2_3_9"/>
<dbReference type="GO" id="GO:0003677">
    <property type="term" value="F:DNA binding"/>
    <property type="evidence" value="ECO:0007669"/>
    <property type="project" value="UniProtKB-KW"/>
</dbReference>
<keyword evidence="4" id="KW-0804">Transcription</keyword>
<dbReference type="Pfam" id="PF03965">
    <property type="entry name" value="Penicillinase_R"/>
    <property type="match status" value="1"/>
</dbReference>
<dbReference type="InterPro" id="IPR005650">
    <property type="entry name" value="BlaI_family"/>
</dbReference>
<dbReference type="EMBL" id="ACEC01000045">
    <property type="protein sequence ID" value="EEG31089.1"/>
    <property type="molecule type" value="Genomic_DNA"/>
</dbReference>
<comment type="similarity">
    <text evidence="1">Belongs to the BlaI transcriptional regulatory family.</text>
</comment>
<comment type="caution">
    <text evidence="5">The sequence shown here is derived from an EMBL/GenBank/DDBJ whole genome shotgun (WGS) entry which is preliminary data.</text>
</comment>
<evidence type="ECO:0000313" key="5">
    <source>
        <dbReference type="EMBL" id="EEG31089.1"/>
    </source>
</evidence>
<keyword evidence="3" id="KW-0238">DNA-binding</keyword>
<dbReference type="Gene3D" id="1.10.4040.10">
    <property type="entry name" value="Penicillinase repressor domain"/>
    <property type="match status" value="1"/>
</dbReference>
<evidence type="ECO:0000313" key="6">
    <source>
        <dbReference type="Proteomes" id="UP000003340"/>
    </source>
</evidence>
<evidence type="ECO:0000256" key="2">
    <source>
        <dbReference type="ARBA" id="ARBA00023015"/>
    </source>
</evidence>
<evidence type="ECO:0000256" key="4">
    <source>
        <dbReference type="ARBA" id="ARBA00023163"/>
    </source>
</evidence>
<evidence type="ECO:0000256" key="1">
    <source>
        <dbReference type="ARBA" id="ARBA00011046"/>
    </source>
</evidence>
<sequence>MSRSSHRLPDAELEVMKAIWQSNTPISTSNLKAVLDRERPWNVSALQTLLNRLIARGFLRSEKRGKCRYYEPLVQEDAYLAAENKAFLKRLNHGSVSRLVASLYDSKAISDQDLEELAAFIAQKTKEGT</sequence>
<dbReference type="Proteomes" id="UP000003340">
    <property type="component" value="Unassembled WGS sequence"/>
</dbReference>
<dbReference type="SUPFAM" id="SSF46785">
    <property type="entry name" value="Winged helix' DNA-binding domain"/>
    <property type="match status" value="1"/>
</dbReference>
<organism evidence="5 6">
    <name type="scientific">[Clostridium] methylpentosum DSM 5476</name>
    <dbReference type="NCBI Taxonomy" id="537013"/>
    <lineage>
        <taxon>Bacteria</taxon>
        <taxon>Bacillati</taxon>
        <taxon>Bacillota</taxon>
        <taxon>Clostridia</taxon>
        <taxon>Eubacteriales</taxon>
        <taxon>Oscillospiraceae</taxon>
        <taxon>Oscillospiraceae incertae sedis</taxon>
    </lineage>
</organism>
<dbReference type="InterPro" id="IPR036390">
    <property type="entry name" value="WH_DNA-bd_sf"/>
</dbReference>
<keyword evidence="6" id="KW-1185">Reference proteome</keyword>
<gene>
    <name evidence="5" type="ORF">CLOSTMETH_01397</name>
</gene>
<proteinExistence type="inferred from homology"/>
<dbReference type="GO" id="GO:0045892">
    <property type="term" value="P:negative regulation of DNA-templated transcription"/>
    <property type="evidence" value="ECO:0007669"/>
    <property type="project" value="InterPro"/>
</dbReference>
<protein>
    <submittedName>
        <fullName evidence="5">Transcriptional regulator, BlaI/MecI/CopY family</fullName>
    </submittedName>
</protein>
<dbReference type="PIRSF" id="PIRSF019455">
    <property type="entry name" value="CopR_AtkY"/>
    <property type="match status" value="1"/>
</dbReference>
<dbReference type="AlphaFoldDB" id="C0EC28"/>